<name>A0A1M2W0C9_TRAPU</name>
<keyword evidence="3 5" id="KW-0378">Hydrolase</keyword>
<evidence type="ECO:0000313" key="7">
    <source>
        <dbReference type="Proteomes" id="UP000184267"/>
    </source>
</evidence>
<proteinExistence type="inferred from homology"/>
<keyword evidence="2 5" id="KW-0547">Nucleotide-binding</keyword>
<dbReference type="GO" id="GO:0003924">
    <property type="term" value="F:GTPase activity"/>
    <property type="evidence" value="ECO:0007669"/>
    <property type="project" value="TreeGrafter"/>
</dbReference>
<dbReference type="OMA" id="HRVMKEY"/>
<dbReference type="GO" id="GO:0005634">
    <property type="term" value="C:nucleus"/>
    <property type="evidence" value="ECO:0007669"/>
    <property type="project" value="UniProtKB-SubCell"/>
</dbReference>
<comment type="subunit">
    <text evidence="5">Binds to RNA polymerase II.</text>
</comment>
<keyword evidence="4 5" id="KW-0342">GTP-binding</keyword>
<dbReference type="AlphaFoldDB" id="A0A1M2W0C9"/>
<comment type="function">
    <text evidence="5">Small GTPase required for proper nuclear import of RNA polymerase II (RNAPII). May act at an RNAP assembly step prior to nuclear import.</text>
</comment>
<evidence type="ECO:0000256" key="3">
    <source>
        <dbReference type="ARBA" id="ARBA00022801"/>
    </source>
</evidence>
<evidence type="ECO:0000313" key="6">
    <source>
        <dbReference type="EMBL" id="OJT13246.1"/>
    </source>
</evidence>
<dbReference type="PANTHER" id="PTHR21231">
    <property type="entry name" value="XPA-BINDING PROTEIN 1-RELATED"/>
    <property type="match status" value="1"/>
</dbReference>
<comment type="subcellular location">
    <subcellularLocation>
        <location evidence="5">Cytoplasm</location>
    </subcellularLocation>
    <subcellularLocation>
        <location evidence="5">Nucleus</location>
    </subcellularLocation>
</comment>
<evidence type="ECO:0000256" key="2">
    <source>
        <dbReference type="ARBA" id="ARBA00022741"/>
    </source>
</evidence>
<dbReference type="Gene3D" id="3.40.50.300">
    <property type="entry name" value="P-loop containing nucleotide triphosphate hydrolases"/>
    <property type="match status" value="1"/>
</dbReference>
<dbReference type="GO" id="GO:0005737">
    <property type="term" value="C:cytoplasm"/>
    <property type="evidence" value="ECO:0007669"/>
    <property type="project" value="UniProtKB-SubCell"/>
</dbReference>
<organism evidence="6 7">
    <name type="scientific">Trametes pubescens</name>
    <name type="common">White-rot fungus</name>
    <dbReference type="NCBI Taxonomy" id="154538"/>
    <lineage>
        <taxon>Eukaryota</taxon>
        <taxon>Fungi</taxon>
        <taxon>Dikarya</taxon>
        <taxon>Basidiomycota</taxon>
        <taxon>Agaricomycotina</taxon>
        <taxon>Agaricomycetes</taxon>
        <taxon>Polyporales</taxon>
        <taxon>Polyporaceae</taxon>
        <taxon>Trametes</taxon>
    </lineage>
</organism>
<sequence>MTSTAEASTSNVEKKKPIVIITIGMAGAGKSTFVQQINSYLHSKEPPSPPYLLNLDPAVTSTPFAANIDIRDTVDYHRVMKEYNLGPNGGILTALNLFTTKFDQVLEYVEKSANEHE</sequence>
<protein>
    <recommendedName>
        <fullName evidence="5">GPN-loop GTPase</fullName>
        <ecNumber evidence="5">3.6.5.-</ecNumber>
    </recommendedName>
</protein>
<dbReference type="Pfam" id="PF03029">
    <property type="entry name" value="ATP_bind_1"/>
    <property type="match status" value="1"/>
</dbReference>
<dbReference type="GO" id="GO:0005525">
    <property type="term" value="F:GTP binding"/>
    <property type="evidence" value="ECO:0007669"/>
    <property type="project" value="UniProtKB-KW"/>
</dbReference>
<evidence type="ECO:0000256" key="1">
    <source>
        <dbReference type="ARBA" id="ARBA00005290"/>
    </source>
</evidence>
<dbReference type="SUPFAM" id="SSF52540">
    <property type="entry name" value="P-loop containing nucleoside triphosphate hydrolases"/>
    <property type="match status" value="1"/>
</dbReference>
<dbReference type="Proteomes" id="UP000184267">
    <property type="component" value="Unassembled WGS sequence"/>
</dbReference>
<dbReference type="InterPro" id="IPR004130">
    <property type="entry name" value="Gpn"/>
</dbReference>
<reference evidence="6 7" key="1">
    <citation type="submission" date="2016-10" db="EMBL/GenBank/DDBJ databases">
        <title>Genome sequence of the basidiomycete white-rot fungus Trametes pubescens.</title>
        <authorList>
            <person name="Makela M.R."/>
            <person name="Granchi Z."/>
            <person name="Peng M."/>
            <person name="De Vries R.P."/>
            <person name="Grigoriev I."/>
            <person name="Riley R."/>
            <person name="Hilden K."/>
        </authorList>
    </citation>
    <scope>NUCLEOTIDE SEQUENCE [LARGE SCALE GENOMIC DNA]</scope>
    <source>
        <strain evidence="6 7">FBCC735</strain>
    </source>
</reference>
<comment type="caution">
    <text evidence="6">The sequence shown here is derived from an EMBL/GenBank/DDBJ whole genome shotgun (WGS) entry which is preliminary data.</text>
</comment>
<dbReference type="PANTHER" id="PTHR21231:SF8">
    <property type="entry name" value="GPN-LOOP GTPASE 1"/>
    <property type="match status" value="1"/>
</dbReference>
<dbReference type="OrthoDB" id="243313at2759"/>
<keyword evidence="5" id="KW-0963">Cytoplasm</keyword>
<dbReference type="STRING" id="154538.A0A1M2W0C9"/>
<evidence type="ECO:0000256" key="4">
    <source>
        <dbReference type="ARBA" id="ARBA00023134"/>
    </source>
</evidence>
<dbReference type="EC" id="3.6.5.-" evidence="5"/>
<dbReference type="InterPro" id="IPR027417">
    <property type="entry name" value="P-loop_NTPase"/>
</dbReference>
<keyword evidence="7" id="KW-1185">Reference proteome</keyword>
<evidence type="ECO:0000256" key="5">
    <source>
        <dbReference type="RuleBase" id="RU365059"/>
    </source>
</evidence>
<dbReference type="EMBL" id="MNAD01000417">
    <property type="protein sequence ID" value="OJT13246.1"/>
    <property type="molecule type" value="Genomic_DNA"/>
</dbReference>
<comment type="similarity">
    <text evidence="1 5">Belongs to the GPN-loop GTPase family.</text>
</comment>
<gene>
    <name evidence="6" type="ORF">TRAPUB_10181</name>
</gene>
<accession>A0A1M2W0C9</accession>